<dbReference type="InterPro" id="IPR020846">
    <property type="entry name" value="MFS_dom"/>
</dbReference>
<dbReference type="PROSITE" id="PS50850">
    <property type="entry name" value="MFS"/>
    <property type="match status" value="1"/>
</dbReference>
<comment type="subcellular location">
    <subcellularLocation>
        <location evidence="1">Cell membrane</location>
        <topology evidence="1">Multi-pass membrane protein</topology>
    </subcellularLocation>
</comment>
<feature type="transmembrane region" description="Helical" evidence="6">
    <location>
        <begin position="329"/>
        <end position="349"/>
    </location>
</feature>
<gene>
    <name evidence="8" type="ORF">LOOC260_103060</name>
</gene>
<feature type="transmembrane region" description="Helical" evidence="6">
    <location>
        <begin position="224"/>
        <end position="244"/>
    </location>
</feature>
<evidence type="ECO:0000256" key="6">
    <source>
        <dbReference type="SAM" id="Phobius"/>
    </source>
</evidence>
<feature type="transmembrane region" description="Helical" evidence="6">
    <location>
        <begin position="435"/>
        <end position="456"/>
    </location>
</feature>
<feature type="transmembrane region" description="Helical" evidence="6">
    <location>
        <begin position="80"/>
        <end position="103"/>
    </location>
</feature>
<evidence type="ECO:0000256" key="1">
    <source>
        <dbReference type="ARBA" id="ARBA00004651"/>
    </source>
</evidence>
<dbReference type="PANTHER" id="PTHR42718">
    <property type="entry name" value="MAJOR FACILITATOR SUPERFAMILY MULTIDRUG TRANSPORTER MFSC"/>
    <property type="match status" value="1"/>
</dbReference>
<name>A0A0A1GV10_9LACO</name>
<evidence type="ECO:0000313" key="9">
    <source>
        <dbReference type="Proteomes" id="UP000031620"/>
    </source>
</evidence>
<feature type="transmembrane region" description="Helical" evidence="6">
    <location>
        <begin position="139"/>
        <end position="160"/>
    </location>
</feature>
<dbReference type="InterPro" id="IPR036259">
    <property type="entry name" value="MFS_trans_sf"/>
</dbReference>
<feature type="transmembrane region" description="Helical" evidence="6">
    <location>
        <begin position="393"/>
        <end position="415"/>
    </location>
</feature>
<keyword evidence="2" id="KW-0813">Transport</keyword>
<dbReference type="GO" id="GO:0022857">
    <property type="term" value="F:transmembrane transporter activity"/>
    <property type="evidence" value="ECO:0007669"/>
    <property type="project" value="InterPro"/>
</dbReference>
<evidence type="ECO:0000256" key="3">
    <source>
        <dbReference type="ARBA" id="ARBA00022692"/>
    </source>
</evidence>
<proteinExistence type="predicted"/>
<dbReference type="InterPro" id="IPR011701">
    <property type="entry name" value="MFS"/>
</dbReference>
<keyword evidence="5 6" id="KW-0472">Membrane</keyword>
<dbReference type="Pfam" id="PF07690">
    <property type="entry name" value="MFS_1"/>
    <property type="match status" value="1"/>
</dbReference>
<dbReference type="PANTHER" id="PTHR42718:SF9">
    <property type="entry name" value="MAJOR FACILITATOR SUPERFAMILY MULTIDRUG TRANSPORTER MFSC"/>
    <property type="match status" value="1"/>
</dbReference>
<dbReference type="Proteomes" id="UP000031620">
    <property type="component" value="Chromosome"/>
</dbReference>
<dbReference type="GO" id="GO:0005886">
    <property type="term" value="C:plasma membrane"/>
    <property type="evidence" value="ECO:0007669"/>
    <property type="project" value="UniProtKB-SubCell"/>
</dbReference>
<evidence type="ECO:0000256" key="5">
    <source>
        <dbReference type="ARBA" id="ARBA00023136"/>
    </source>
</evidence>
<feature type="transmembrane region" description="Helical" evidence="6">
    <location>
        <begin position="355"/>
        <end position="372"/>
    </location>
</feature>
<dbReference type="AlphaFoldDB" id="A0A0A1GV10"/>
<feature type="transmembrane region" description="Helical" evidence="6">
    <location>
        <begin position="297"/>
        <end position="317"/>
    </location>
</feature>
<keyword evidence="4 6" id="KW-1133">Transmembrane helix</keyword>
<feature type="domain" description="Major facilitator superfamily (MFS) profile" evidence="7">
    <location>
        <begin position="10"/>
        <end position="459"/>
    </location>
</feature>
<evidence type="ECO:0000256" key="2">
    <source>
        <dbReference type="ARBA" id="ARBA00022448"/>
    </source>
</evidence>
<evidence type="ECO:0000313" key="8">
    <source>
        <dbReference type="EMBL" id="BAP84884.1"/>
    </source>
</evidence>
<evidence type="ECO:0000256" key="4">
    <source>
        <dbReference type="ARBA" id="ARBA00022989"/>
    </source>
</evidence>
<feature type="transmembrane region" description="Helical" evidence="6">
    <location>
        <begin position="166"/>
        <end position="187"/>
    </location>
</feature>
<feature type="transmembrane region" description="Helical" evidence="6">
    <location>
        <begin position="52"/>
        <end position="71"/>
    </location>
</feature>
<dbReference type="PRINTS" id="PR01036">
    <property type="entry name" value="TCRTETB"/>
</dbReference>
<reference evidence="8 9" key="1">
    <citation type="submission" date="2014-11" db="EMBL/GenBank/DDBJ databases">
        <title>Complete genome sequence and analysis of Lactobacillus hokkaidonensis LOOC260T.</title>
        <authorList>
            <person name="Tanizawa Y."/>
            <person name="Tohno M."/>
            <person name="Kaminuma E."/>
            <person name="Nakamura Y."/>
            <person name="Arita M."/>
        </authorList>
    </citation>
    <scope>NUCLEOTIDE SEQUENCE [LARGE SCALE GENOMIC DNA]</scope>
    <source>
        <strain evidence="8 9">LOOC260</strain>
    </source>
</reference>
<feature type="transmembrane region" description="Helical" evidence="6">
    <location>
        <begin position="12"/>
        <end position="32"/>
    </location>
</feature>
<feature type="transmembrane region" description="Helical" evidence="6">
    <location>
        <begin position="264"/>
        <end position="285"/>
    </location>
</feature>
<keyword evidence="3 6" id="KW-0812">Transmembrane</keyword>
<dbReference type="HOGENOM" id="CLU_000960_28_0_9"/>
<dbReference type="EMBL" id="AP014680">
    <property type="protein sequence ID" value="BAP84884.1"/>
    <property type="molecule type" value="Genomic_DNA"/>
</dbReference>
<dbReference type="Gene3D" id="1.20.1250.20">
    <property type="entry name" value="MFS general substrate transporter like domains"/>
    <property type="match status" value="1"/>
</dbReference>
<accession>A0A0A1GV10</accession>
<dbReference type="Gene3D" id="1.20.1720.10">
    <property type="entry name" value="Multidrug resistance protein D"/>
    <property type="match status" value="1"/>
</dbReference>
<feature type="transmembrane region" description="Helical" evidence="6">
    <location>
        <begin position="199"/>
        <end position="218"/>
    </location>
</feature>
<feature type="transmembrane region" description="Helical" evidence="6">
    <location>
        <begin position="109"/>
        <end position="127"/>
    </location>
</feature>
<dbReference type="STRING" id="1291742.LOOC260_103060"/>
<protein>
    <submittedName>
        <fullName evidence="8">Major facilitator superfamily transporter</fullName>
    </submittedName>
</protein>
<dbReference type="KEGG" id="lho:LOOC260_103060"/>
<organism evidence="8 9">
    <name type="scientific">Paucilactobacillus hokkaidonensis JCM 18461</name>
    <dbReference type="NCBI Taxonomy" id="1291742"/>
    <lineage>
        <taxon>Bacteria</taxon>
        <taxon>Bacillati</taxon>
        <taxon>Bacillota</taxon>
        <taxon>Bacilli</taxon>
        <taxon>Lactobacillales</taxon>
        <taxon>Lactobacillaceae</taxon>
        <taxon>Paucilactobacillus</taxon>
    </lineage>
</organism>
<sequence>MNNTQRISNKVICAVIATGLMSFCGVIVETAMNVSFPTLMKEFHVNTATVQWMTTLYLLVVAIMVPLSAILKRSFKTKQLFLTANLLFIAGVILDSFVPIFPLLLLGRLVQGLGTGIALPLMFNIILEQVPLARIGMMMGIGTLITAIAPAIGPTFGGVVATNLSWRYIFILLLPILIISLILGLLTIQQKNKLQPLKLDLISLIFIILMFAGFILGFSNMGNFNLLVAGAFLLGLIGIIGLLVRSNRIETPIIDLKIFKNVRFSGHAISFFLFQLISLGLSFIVPNYIQLVNGNTATIAGLVVLPGALLGAVFAPFSGRILDRFGAKLPILLGSSFVLISLILFSLLAMHLINWVISIVYIILMTGAGLSFGNIMTNGLKQLSAKKQSDGNAVLNTMQQFAGAVGTSIVAAIISQSQATSSASIATATALGSRHAFIFLLILSVIEIIILISVLTKARQTT</sequence>
<dbReference type="RefSeq" id="WP_041092433.1">
    <property type="nucleotide sequence ID" value="NZ_AP014680.1"/>
</dbReference>
<evidence type="ECO:0000259" key="7">
    <source>
        <dbReference type="PROSITE" id="PS50850"/>
    </source>
</evidence>
<dbReference type="SUPFAM" id="SSF103473">
    <property type="entry name" value="MFS general substrate transporter"/>
    <property type="match status" value="1"/>
</dbReference>